<evidence type="ECO:0000313" key="7">
    <source>
        <dbReference type="Proteomes" id="UP000192251"/>
    </source>
</evidence>
<evidence type="ECO:0000256" key="3">
    <source>
        <dbReference type="RuleBase" id="RU003476"/>
    </source>
</evidence>
<dbReference type="GO" id="GO:0016787">
    <property type="term" value="F:hydrolase activity"/>
    <property type="evidence" value="ECO:0007669"/>
    <property type="project" value="UniProtKB-KW"/>
</dbReference>
<evidence type="ECO:0000256" key="2">
    <source>
        <dbReference type="ARBA" id="ARBA00022801"/>
    </source>
</evidence>
<accession>A0ABC8BWF8</accession>
<comment type="similarity">
    <text evidence="1 3">Belongs to the Nudix hydrolase family.</text>
</comment>
<name>A0ABC8BWF8_9ACTN</name>
<dbReference type="InterPro" id="IPR015797">
    <property type="entry name" value="NUDIX_hydrolase-like_dom_sf"/>
</dbReference>
<keyword evidence="7" id="KW-1185">Reference proteome</keyword>
<dbReference type="CDD" id="cd03673">
    <property type="entry name" value="NUDIX_Ap6A_hydrolase"/>
    <property type="match status" value="1"/>
</dbReference>
<dbReference type="EMBL" id="CP020563">
    <property type="protein sequence ID" value="ARF74060.1"/>
    <property type="molecule type" value="Genomic_DNA"/>
</dbReference>
<feature type="region of interest" description="Disordered" evidence="4">
    <location>
        <begin position="140"/>
        <end position="175"/>
    </location>
</feature>
<dbReference type="PANTHER" id="PTHR21340">
    <property type="entry name" value="DIADENOSINE 5,5-P1,P4-TETRAPHOSPHATE PYROPHOSPHOHYDROLASE MUTT"/>
    <property type="match status" value="1"/>
</dbReference>
<sequence length="175" mass="19558">MSGRAHHRTEDDTVLAAGCVLWRRAAEGGGVELAIVYRPKWDDWSHPKGKLKRGETAREAAVREVLEETGMTCDPGSELPTTRYVTEGRPKEVRYWAAEATGGSFSPNREVTAVRWLPPADAREQLTWERDKWLVTALLGTERLPGTVRPENRRPSSSPNSTPEAGKPEREQPTE</sequence>
<dbReference type="PRINTS" id="PR00502">
    <property type="entry name" value="NUDIXFAMILY"/>
</dbReference>
<dbReference type="Gene3D" id="3.90.79.10">
    <property type="entry name" value="Nucleoside Triphosphate Pyrophosphohydrolase"/>
    <property type="match status" value="1"/>
</dbReference>
<organism evidence="6 7">
    <name type="scientific">Kitasatospora albolonga</name>
    <dbReference type="NCBI Taxonomy" id="68173"/>
    <lineage>
        <taxon>Bacteria</taxon>
        <taxon>Bacillati</taxon>
        <taxon>Actinomycetota</taxon>
        <taxon>Actinomycetes</taxon>
        <taxon>Kitasatosporales</taxon>
        <taxon>Streptomycetaceae</taxon>
        <taxon>Kitasatospora</taxon>
    </lineage>
</organism>
<proteinExistence type="inferred from homology"/>
<dbReference type="Proteomes" id="UP000192251">
    <property type="component" value="Chromosome"/>
</dbReference>
<dbReference type="KEGG" id="kab:B7C62_18780"/>
<dbReference type="SUPFAM" id="SSF55811">
    <property type="entry name" value="Nudix"/>
    <property type="match status" value="1"/>
</dbReference>
<evidence type="ECO:0000313" key="6">
    <source>
        <dbReference type="EMBL" id="ARF74060.1"/>
    </source>
</evidence>
<dbReference type="PANTHER" id="PTHR21340:SF0">
    <property type="entry name" value="BIS(5'-NUCLEOSYL)-TETRAPHOSPHATASE [ASYMMETRICAL]"/>
    <property type="match status" value="1"/>
</dbReference>
<dbReference type="InterPro" id="IPR020084">
    <property type="entry name" value="NUDIX_hydrolase_CS"/>
</dbReference>
<dbReference type="InterPro" id="IPR051325">
    <property type="entry name" value="Nudix_hydrolase_domain"/>
</dbReference>
<dbReference type="PROSITE" id="PS51462">
    <property type="entry name" value="NUDIX"/>
    <property type="match status" value="1"/>
</dbReference>
<dbReference type="PROSITE" id="PS00893">
    <property type="entry name" value="NUDIX_BOX"/>
    <property type="match status" value="1"/>
</dbReference>
<dbReference type="InterPro" id="IPR020476">
    <property type="entry name" value="Nudix_hydrolase"/>
</dbReference>
<evidence type="ECO:0000256" key="4">
    <source>
        <dbReference type="SAM" id="MobiDB-lite"/>
    </source>
</evidence>
<feature type="domain" description="Nudix hydrolase" evidence="5">
    <location>
        <begin position="12"/>
        <end position="140"/>
    </location>
</feature>
<dbReference type="AlphaFoldDB" id="A0ABC8BWF8"/>
<dbReference type="RefSeq" id="WP_084747988.1">
    <property type="nucleotide sequence ID" value="NZ_CP020563.1"/>
</dbReference>
<keyword evidence="2 3" id="KW-0378">Hydrolase</keyword>
<reference evidence="6 7" key="1">
    <citation type="submission" date="2017-04" db="EMBL/GenBank/DDBJ databases">
        <title>The complete genome sequence of Streptomyces albolongus YIM 101047, the producer of novel bafilomycins and novel odoriferous sesquiterpenoids.</title>
        <authorList>
            <person name="Yin M."/>
            <person name="Jiang Y."/>
        </authorList>
    </citation>
    <scope>NUCLEOTIDE SEQUENCE [LARGE SCALE GENOMIC DNA]</scope>
    <source>
        <strain evidence="6 7">YIM 101047</strain>
    </source>
</reference>
<evidence type="ECO:0000256" key="1">
    <source>
        <dbReference type="ARBA" id="ARBA00005582"/>
    </source>
</evidence>
<evidence type="ECO:0000259" key="5">
    <source>
        <dbReference type="PROSITE" id="PS51462"/>
    </source>
</evidence>
<protein>
    <recommendedName>
        <fullName evidence="5">Nudix hydrolase domain-containing protein</fullName>
    </recommendedName>
</protein>
<dbReference type="InterPro" id="IPR000086">
    <property type="entry name" value="NUDIX_hydrolase_dom"/>
</dbReference>
<feature type="compositionally biased region" description="Basic and acidic residues" evidence="4">
    <location>
        <begin position="166"/>
        <end position="175"/>
    </location>
</feature>
<dbReference type="Pfam" id="PF00293">
    <property type="entry name" value="NUDIX"/>
    <property type="match status" value="1"/>
</dbReference>
<feature type="compositionally biased region" description="Low complexity" evidence="4">
    <location>
        <begin position="155"/>
        <end position="164"/>
    </location>
</feature>
<gene>
    <name evidence="6" type="ORF">B7C62_18780</name>
</gene>